<keyword evidence="11" id="KW-1185">Reference proteome</keyword>
<sequence length="352" mass="38817">MKKIKVGIVGGSGYTGIELLRLLTQHPSAEIVTITSRGEAGTRVEDMYPSLRGRVDLVFQDPKEAPLKECDVVFFATPHGVAMSMAEELTQNGVKVIDLAADFRLKDTEEFKKWYKMEHTCPDILKKAVYGQPETMRDKMKDAMVLGMAGCYPTSIQLGLLPLLELHKKVGNIVDIKQTIIADSKSGISGAGRKAAVNLLCAEATDNFKAYGVGGHRHSPEIVQQLSEFAGEKVSLTFIPHLLPTIRGIFSTIYVQLTEKGMEQDFQKLYEQRYANEPFVDVMSKGALPETRMVRGSNYVRIALYRKEPNLLVILVVEDNLVKGSSGQAVQAMNILFGLPETTGLEQIALAP</sequence>
<keyword evidence="4 7" id="KW-0521">NADP</keyword>
<gene>
    <name evidence="7" type="primary">argC</name>
    <name evidence="10" type="ORF">ADH67_08145</name>
</gene>
<dbReference type="SUPFAM" id="SSF55347">
    <property type="entry name" value="Glyceraldehyde-3-phosphate dehydrogenase-like, C-terminal domain"/>
    <property type="match status" value="1"/>
</dbReference>
<evidence type="ECO:0000256" key="4">
    <source>
        <dbReference type="ARBA" id="ARBA00022857"/>
    </source>
</evidence>
<dbReference type="SMART" id="SM00859">
    <property type="entry name" value="Semialdhyde_dh"/>
    <property type="match status" value="1"/>
</dbReference>
<dbReference type="GO" id="GO:0070401">
    <property type="term" value="F:NADP+ binding"/>
    <property type="evidence" value="ECO:0007669"/>
    <property type="project" value="InterPro"/>
</dbReference>
<dbReference type="NCBIfam" id="TIGR01850">
    <property type="entry name" value="argC"/>
    <property type="match status" value="1"/>
</dbReference>
<dbReference type="GO" id="GO:0006526">
    <property type="term" value="P:L-arginine biosynthetic process"/>
    <property type="evidence" value="ECO:0007669"/>
    <property type="project" value="UniProtKB-UniRule"/>
</dbReference>
<dbReference type="CDD" id="cd23934">
    <property type="entry name" value="AGPR_1_C"/>
    <property type="match status" value="1"/>
</dbReference>
<dbReference type="InterPro" id="IPR050085">
    <property type="entry name" value="AGPR"/>
</dbReference>
<dbReference type="PROSITE" id="PS01224">
    <property type="entry name" value="ARGC"/>
    <property type="match status" value="1"/>
</dbReference>
<dbReference type="Gene3D" id="3.40.50.720">
    <property type="entry name" value="NAD(P)-binding Rossmann-like Domain"/>
    <property type="match status" value="1"/>
</dbReference>
<evidence type="ECO:0000313" key="10">
    <source>
        <dbReference type="EMBL" id="OXE47739.1"/>
    </source>
</evidence>
<dbReference type="GO" id="GO:0005737">
    <property type="term" value="C:cytoplasm"/>
    <property type="evidence" value="ECO:0007669"/>
    <property type="project" value="UniProtKB-SubCell"/>
</dbReference>
<dbReference type="RefSeq" id="WP_066595260.1">
    <property type="nucleotide sequence ID" value="NZ_CAJTBZ010000007.1"/>
</dbReference>
<evidence type="ECO:0000256" key="1">
    <source>
        <dbReference type="ARBA" id="ARBA00004862"/>
    </source>
</evidence>
<keyword evidence="5 7" id="KW-0560">Oxidoreductase</keyword>
<comment type="pathway">
    <text evidence="1 7">Amino-acid biosynthesis; L-arginine biosynthesis; N(2)-acetyl-L-ornithine from L-glutamate: step 3/4.</text>
</comment>
<dbReference type="EMBL" id="NHMP01000004">
    <property type="protein sequence ID" value="OXE47739.1"/>
    <property type="molecule type" value="Genomic_DNA"/>
</dbReference>
<dbReference type="AlphaFoldDB" id="A0A227KKL2"/>
<dbReference type="GO" id="GO:0003942">
    <property type="term" value="F:N-acetyl-gamma-glutamyl-phosphate reductase activity"/>
    <property type="evidence" value="ECO:0007669"/>
    <property type="project" value="UniProtKB-UniRule"/>
</dbReference>
<dbReference type="GO" id="GO:0051287">
    <property type="term" value="F:NAD binding"/>
    <property type="evidence" value="ECO:0007669"/>
    <property type="project" value="InterPro"/>
</dbReference>
<dbReference type="SUPFAM" id="SSF51735">
    <property type="entry name" value="NAD(P)-binding Rossmann-fold domains"/>
    <property type="match status" value="1"/>
</dbReference>
<dbReference type="Pfam" id="PF22698">
    <property type="entry name" value="Semialdhyde_dhC_1"/>
    <property type="match status" value="1"/>
</dbReference>
<accession>A0A227KKL2</accession>
<name>A0A227KKL2_9BURK</name>
<dbReference type="UniPathway" id="UPA00068">
    <property type="reaction ID" value="UER00108"/>
</dbReference>
<feature type="domain" description="Semialdehyde dehydrogenase NAD-binding" evidence="9">
    <location>
        <begin position="5"/>
        <end position="143"/>
    </location>
</feature>
<dbReference type="HAMAP" id="MF_00150">
    <property type="entry name" value="ArgC_type1"/>
    <property type="match status" value="1"/>
</dbReference>
<dbReference type="Gene3D" id="3.30.360.10">
    <property type="entry name" value="Dihydrodipicolinate Reductase, domain 2"/>
    <property type="match status" value="1"/>
</dbReference>
<dbReference type="InterPro" id="IPR058924">
    <property type="entry name" value="AGPR_dimerisation_dom"/>
</dbReference>
<evidence type="ECO:0000256" key="6">
    <source>
        <dbReference type="ARBA" id="ARBA00050557"/>
    </source>
</evidence>
<comment type="function">
    <text evidence="7">Catalyzes the NADPH-dependent reduction of N-acetyl-5-glutamyl phosphate to yield N-acetyl-L-glutamate 5-semialdehyde.</text>
</comment>
<evidence type="ECO:0000256" key="8">
    <source>
        <dbReference type="PROSITE-ProRule" id="PRU10010"/>
    </source>
</evidence>
<reference evidence="11" key="1">
    <citation type="submission" date="2017-05" db="EMBL/GenBank/DDBJ databases">
        <title>Improved OligoMM genomes.</title>
        <authorList>
            <person name="Garzetti D."/>
        </authorList>
    </citation>
    <scope>NUCLEOTIDE SEQUENCE [LARGE SCALE GENOMIC DNA]</scope>
    <source>
        <strain evidence="11">YL45</strain>
    </source>
</reference>
<dbReference type="PANTHER" id="PTHR32338">
    <property type="entry name" value="N-ACETYL-GAMMA-GLUTAMYL-PHOSPHATE REDUCTASE, CHLOROPLASTIC-RELATED-RELATED"/>
    <property type="match status" value="1"/>
</dbReference>
<evidence type="ECO:0000256" key="2">
    <source>
        <dbReference type="ARBA" id="ARBA00022571"/>
    </source>
</evidence>
<comment type="catalytic activity">
    <reaction evidence="6 7">
        <text>N-acetyl-L-glutamate 5-semialdehyde + phosphate + NADP(+) = N-acetyl-L-glutamyl 5-phosphate + NADPH + H(+)</text>
        <dbReference type="Rhea" id="RHEA:21588"/>
        <dbReference type="ChEBI" id="CHEBI:15378"/>
        <dbReference type="ChEBI" id="CHEBI:29123"/>
        <dbReference type="ChEBI" id="CHEBI:43474"/>
        <dbReference type="ChEBI" id="CHEBI:57783"/>
        <dbReference type="ChEBI" id="CHEBI:57936"/>
        <dbReference type="ChEBI" id="CHEBI:58349"/>
        <dbReference type="EC" id="1.2.1.38"/>
    </reaction>
</comment>
<keyword evidence="2 7" id="KW-0055">Arginine biosynthesis</keyword>
<evidence type="ECO:0000256" key="3">
    <source>
        <dbReference type="ARBA" id="ARBA00022605"/>
    </source>
</evidence>
<keyword evidence="7" id="KW-0963">Cytoplasm</keyword>
<comment type="subcellular location">
    <subcellularLocation>
        <location evidence="7">Cytoplasm</location>
    </subcellularLocation>
</comment>
<dbReference type="InterPro" id="IPR000534">
    <property type="entry name" value="Semialdehyde_DH_NAD-bd"/>
</dbReference>
<dbReference type="InterPro" id="IPR023013">
    <property type="entry name" value="AGPR_AS"/>
</dbReference>
<proteinExistence type="inferred from homology"/>
<dbReference type="Proteomes" id="UP000214610">
    <property type="component" value="Unassembled WGS sequence"/>
</dbReference>
<keyword evidence="3 7" id="KW-0028">Amino-acid biosynthesis</keyword>
<dbReference type="PANTHER" id="PTHR32338:SF10">
    <property type="entry name" value="N-ACETYL-GAMMA-GLUTAMYL-PHOSPHATE REDUCTASE, CHLOROPLASTIC-RELATED"/>
    <property type="match status" value="1"/>
</dbReference>
<dbReference type="InterPro" id="IPR036291">
    <property type="entry name" value="NAD(P)-bd_dom_sf"/>
</dbReference>
<comment type="caution">
    <text evidence="10">The sequence shown here is derived from an EMBL/GenBank/DDBJ whole genome shotgun (WGS) entry which is preliminary data.</text>
</comment>
<comment type="similarity">
    <text evidence="7">Belongs to the NAGSA dehydrogenase family. Type 1 subfamily.</text>
</comment>
<protein>
    <recommendedName>
        <fullName evidence="7">N-acetyl-gamma-glutamyl-phosphate reductase</fullName>
        <shortName evidence="7">AGPR</shortName>
        <ecNumber evidence="7">1.2.1.38</ecNumber>
    </recommendedName>
    <alternativeName>
        <fullName evidence="7">N-acetyl-glutamate semialdehyde dehydrogenase</fullName>
        <shortName evidence="7">NAGSA dehydrogenase</shortName>
    </alternativeName>
</protein>
<dbReference type="Pfam" id="PF01118">
    <property type="entry name" value="Semialdhyde_dh"/>
    <property type="match status" value="1"/>
</dbReference>
<dbReference type="InterPro" id="IPR000706">
    <property type="entry name" value="AGPR_type-1"/>
</dbReference>
<dbReference type="CDD" id="cd17895">
    <property type="entry name" value="AGPR_1_N"/>
    <property type="match status" value="1"/>
</dbReference>
<dbReference type="GeneID" id="78362772"/>
<dbReference type="FunFam" id="3.30.360.10:FF:000014">
    <property type="entry name" value="N-acetyl-gamma-glutamyl-phosphate reductase"/>
    <property type="match status" value="1"/>
</dbReference>
<evidence type="ECO:0000313" key="11">
    <source>
        <dbReference type="Proteomes" id="UP000214610"/>
    </source>
</evidence>
<dbReference type="EC" id="1.2.1.38" evidence="7"/>
<evidence type="ECO:0000256" key="5">
    <source>
        <dbReference type="ARBA" id="ARBA00023002"/>
    </source>
</evidence>
<organism evidence="10 11">
    <name type="scientific">Turicimonas muris</name>
    <dbReference type="NCBI Taxonomy" id="1796652"/>
    <lineage>
        <taxon>Bacteria</taxon>
        <taxon>Pseudomonadati</taxon>
        <taxon>Pseudomonadota</taxon>
        <taxon>Betaproteobacteria</taxon>
        <taxon>Burkholderiales</taxon>
        <taxon>Sutterellaceae</taxon>
        <taxon>Turicimonas</taxon>
    </lineage>
</organism>
<feature type="active site" evidence="7 8">
    <location>
        <position position="151"/>
    </location>
</feature>
<evidence type="ECO:0000259" key="9">
    <source>
        <dbReference type="SMART" id="SM00859"/>
    </source>
</evidence>
<evidence type="ECO:0000256" key="7">
    <source>
        <dbReference type="HAMAP-Rule" id="MF_00150"/>
    </source>
</evidence>